<feature type="compositionally biased region" description="Polar residues" evidence="1">
    <location>
        <begin position="664"/>
        <end position="679"/>
    </location>
</feature>
<dbReference type="InterPro" id="IPR008984">
    <property type="entry name" value="SMAD_FHA_dom_sf"/>
</dbReference>
<feature type="compositionally biased region" description="Basic and acidic residues" evidence="1">
    <location>
        <begin position="840"/>
        <end position="850"/>
    </location>
</feature>
<feature type="compositionally biased region" description="Acidic residues" evidence="1">
    <location>
        <begin position="911"/>
        <end position="925"/>
    </location>
</feature>
<feature type="compositionally biased region" description="Low complexity" evidence="1">
    <location>
        <begin position="1690"/>
        <end position="1712"/>
    </location>
</feature>
<evidence type="ECO:0000313" key="4">
    <source>
        <dbReference type="WBParaSite" id="PSAMB.scaffold335size56070.g4891.t1"/>
    </source>
</evidence>
<accession>A0A914W919</accession>
<feature type="region of interest" description="Disordered" evidence="1">
    <location>
        <begin position="384"/>
        <end position="511"/>
    </location>
</feature>
<organism evidence="3 4">
    <name type="scientific">Plectus sambesii</name>
    <dbReference type="NCBI Taxonomy" id="2011161"/>
    <lineage>
        <taxon>Eukaryota</taxon>
        <taxon>Metazoa</taxon>
        <taxon>Ecdysozoa</taxon>
        <taxon>Nematoda</taxon>
        <taxon>Chromadorea</taxon>
        <taxon>Plectida</taxon>
        <taxon>Plectina</taxon>
        <taxon>Plectoidea</taxon>
        <taxon>Plectidae</taxon>
        <taxon>Plectus</taxon>
    </lineage>
</organism>
<feature type="compositionally biased region" description="Basic and acidic residues" evidence="1">
    <location>
        <begin position="487"/>
        <end position="496"/>
    </location>
</feature>
<feature type="compositionally biased region" description="Polar residues" evidence="1">
    <location>
        <begin position="158"/>
        <end position="167"/>
    </location>
</feature>
<feature type="region of interest" description="Disordered" evidence="1">
    <location>
        <begin position="664"/>
        <end position="994"/>
    </location>
</feature>
<protein>
    <submittedName>
        <fullName evidence="4">FHA domain-containing protein</fullName>
    </submittedName>
</protein>
<feature type="compositionally biased region" description="Low complexity" evidence="1">
    <location>
        <begin position="1572"/>
        <end position="1586"/>
    </location>
</feature>
<feature type="compositionally biased region" description="Polar residues" evidence="1">
    <location>
        <begin position="447"/>
        <end position="461"/>
    </location>
</feature>
<feature type="compositionally biased region" description="Low complexity" evidence="1">
    <location>
        <begin position="179"/>
        <end position="193"/>
    </location>
</feature>
<sequence length="1861" mass="199753">MDTMMEQTPAWTMESEAAANDVLKHPEAEADEKEDIIEAAEPKRKKYGDIVVIKRSGRDGGRFPILNDTNILIGRSENCNIRVVIETASEQHVLITVERSRVFLKNLAKMRGSTFVNNCVVMPNEKKALFSGDVVAVCDRKFRIELTPGEKTPAKHGASTNRRSVSCSPAKVLSMTQKGNGRSSRAGSASPARTIKTPNRALVLTSSTTARPLPSKIPMKQRSSLLASFRIGQLPRPLIDPFASPTLEESLKERRLSSWSQQGQSTPRNTSRNVPSSPLIDLDVPVVSPLGQPQSVRTRHLLDATLTPDAIRNGRFHSVIETVNDSLDDRPAALNDSSKTLSEATAGHEVLSALDENVELVPPTPTSQMPPFHMPVVAEAPASAKTPAKVFEQPASNTPKRPVEASPQVATENGEHEGDDEEAVGARRSDVSQLRRSSRSRRASSRGQQDMDTSENSNVEYSSVFDVSATPHSASKRRSANASARSVRAEPPKLLDDATEEEQNDDAVQVQSSLVQEKAVLSPKSQLNQSIDEHLPDLRLAPCELDVSIDMEEEAMDQSTVVNAEEPLVEVDRPQSVRRSTRGRLASSDERRSAAAVDQSANDQIEEQPTPIEASSARRSSTRRSAAKRQSSVLAEKSPSIANHSVPRTPKQAADDRLIDFDASQTGSPLLGRSQQVASTRHLLDTTLTPRASGNAAERRESTATLGDSFGDQTPVQLNTTNAASGAAADRQGLTPLLLDADDHVPPTPTCQMPPFQPVPVVVSAPEEGAPNVAEEESLDKSAESVAEISPLDVTVEVEGKESGGEKLNETNRSEGRRRSSRRQSVNSAKRTPSAMDSDEQQKANVEDQSPKSAAPTPRRSSSARKSTKRQSSLQTELSQQSPSPRKSMLQRVTGSPRDSLSTSDQTPVDEVIDNSTAEDAEEIVGDVSKRSIEATVNEQPMEDEEVGLGEVRRRSSRRPSVQTMNSPSPRKSPLKRMTGTPREPLSTPNKTTVDELMDESVAENAEELVVDTIKGSVEVANSEQPIDDETSLTEVRRRSSRRSSLQTMNSPSPRKPLLKRTTGSPRDRVSTPNQTPVNELIDDSVAENAEEVVGDTTKESIEVTSNEQSIEGESEVGLGQLRRRSSRRSASTDDRQLMGTDEPNETEDKKTVEEMESPITSVSRRSSSARRSSSMTNSMDVEEEEESADDTATEATEQTLVDPARLLQLGEANTPPRFTPPRSPRVPVKSTLRHPRVAAASVSEAPYDSLRKVEFTPEPIVKLIPRIGTKSVRETERLENEEKKAAAQKAIVIVKEPSPKAAATPKDMVPASPVVLEETSPLSARWKRPSSSAQKAPVAKEPSPKAAATPKEIDPTSPVVLEETSPLSARSKRASSAAQKASVAKEPSPKAATPKEMDPTSPVVLEETSPRSARSKRSSSAASATPSPPAALAEVVAEPQPAEVEEDASDKPAVEEHSPSPAKTPKKRALRSKTTTVAEEDQAPAPKSTKKPSTAKKAAPPSKTAHESTPEETSVVAENIEPAAQRSTRKKAVKAAAPAVEEAPLSSTKKVPAGRRAKRTEEPAEAIKEPVSTSTRVRRTNSTVVEATVAPPAKRRTKAAAKEDVIEAAVDSPIKVSEKSTKTTRTKQTAKKAASKTEEAPPAAKKAASRTTKRTAAQEEPPASPPKRGRRAMKTDGDETASSTITDVAPASPAKSRTKKATAAPKTVATAAKKKQATGKTPATAKKDSVTAAPKDAPVPSPPKRGRRAVKNADDSATSTVAPSPPKQRASKAAAAQKPTAAAGKVKATSKKSAVVVEAPVENEKSTTTKRSAKKGKEAAAVEEIKPTKSTRGRRPAVVEASVEEPPAGKRKVPARTKKN</sequence>
<dbReference type="Proteomes" id="UP000887566">
    <property type="component" value="Unplaced"/>
</dbReference>
<dbReference type="PROSITE" id="PS50006">
    <property type="entry name" value="FHA_DOMAIN"/>
    <property type="match status" value="1"/>
</dbReference>
<feature type="compositionally biased region" description="Low complexity" evidence="1">
    <location>
        <begin position="1768"/>
        <end position="1798"/>
    </location>
</feature>
<feature type="region of interest" description="Disordered" evidence="1">
    <location>
        <begin position="253"/>
        <end position="280"/>
    </location>
</feature>
<feature type="region of interest" description="Disordered" evidence="1">
    <location>
        <begin position="556"/>
        <end position="652"/>
    </location>
</feature>
<feature type="compositionally biased region" description="Polar residues" evidence="1">
    <location>
        <begin position="703"/>
        <end position="724"/>
    </location>
</feature>
<dbReference type="CDD" id="cd22673">
    <property type="entry name" value="FHA_Ki67"/>
    <property type="match status" value="1"/>
</dbReference>
<evidence type="ECO:0000259" key="2">
    <source>
        <dbReference type="PROSITE" id="PS50006"/>
    </source>
</evidence>
<dbReference type="Pfam" id="PF00498">
    <property type="entry name" value="FHA"/>
    <property type="match status" value="1"/>
</dbReference>
<feature type="compositionally biased region" description="Acidic residues" evidence="1">
    <location>
        <begin position="1181"/>
        <end position="1193"/>
    </location>
</feature>
<feature type="compositionally biased region" description="Basic and acidic residues" evidence="1">
    <location>
        <begin position="1816"/>
        <end position="1828"/>
    </location>
</feature>
<dbReference type="Gene3D" id="2.60.200.20">
    <property type="match status" value="1"/>
</dbReference>
<feature type="compositionally biased region" description="Polar residues" evidence="1">
    <location>
        <begin position="891"/>
        <end position="907"/>
    </location>
</feature>
<feature type="region of interest" description="Disordered" evidence="1">
    <location>
        <begin position="1017"/>
        <end position="1245"/>
    </location>
</feature>
<feature type="compositionally biased region" description="Low complexity" evidence="1">
    <location>
        <begin position="1535"/>
        <end position="1545"/>
    </location>
</feature>
<evidence type="ECO:0000313" key="3">
    <source>
        <dbReference type="Proteomes" id="UP000887566"/>
    </source>
</evidence>
<dbReference type="WBParaSite" id="PSAMB.scaffold335size56070.g4891.t1">
    <property type="protein sequence ID" value="PSAMB.scaffold335size56070.g4891.t1"/>
    <property type="gene ID" value="PSAMB.scaffold335size56070.g4891"/>
</dbReference>
<feature type="compositionally biased region" description="Basic and acidic residues" evidence="1">
    <location>
        <begin position="1560"/>
        <end position="1569"/>
    </location>
</feature>
<feature type="compositionally biased region" description="Polar residues" evidence="1">
    <location>
        <begin position="257"/>
        <end position="276"/>
    </location>
</feature>
<feature type="region of interest" description="Disordered" evidence="1">
    <location>
        <begin position="149"/>
        <end position="215"/>
    </location>
</feature>
<feature type="compositionally biased region" description="Polar residues" evidence="1">
    <location>
        <begin position="960"/>
        <end position="970"/>
    </location>
</feature>
<proteinExistence type="predicted"/>
<feature type="compositionally biased region" description="Low complexity" evidence="1">
    <location>
        <begin position="1162"/>
        <end position="1175"/>
    </location>
</feature>
<feature type="compositionally biased region" description="Low complexity" evidence="1">
    <location>
        <begin position="851"/>
        <end position="861"/>
    </location>
</feature>
<feature type="region of interest" description="Disordered" evidence="1">
    <location>
        <begin position="1298"/>
        <end position="1861"/>
    </location>
</feature>
<keyword evidence="3" id="KW-1185">Reference proteome</keyword>
<evidence type="ECO:0000256" key="1">
    <source>
        <dbReference type="SAM" id="MobiDB-lite"/>
    </source>
</evidence>
<dbReference type="InterPro" id="IPR000253">
    <property type="entry name" value="FHA_dom"/>
</dbReference>
<feature type="compositionally biased region" description="Low complexity" evidence="1">
    <location>
        <begin position="870"/>
        <end position="885"/>
    </location>
</feature>
<feature type="domain" description="FHA" evidence="2">
    <location>
        <begin position="71"/>
        <end position="121"/>
    </location>
</feature>
<feature type="compositionally biased region" description="Polar residues" evidence="1">
    <location>
        <begin position="1103"/>
        <end position="1112"/>
    </location>
</feature>
<feature type="compositionally biased region" description="Basic and acidic residues" evidence="1">
    <location>
        <begin position="1450"/>
        <end position="1459"/>
    </location>
</feature>
<feature type="compositionally biased region" description="Low complexity" evidence="1">
    <location>
        <begin position="1419"/>
        <end position="1443"/>
    </location>
</feature>
<feature type="compositionally biased region" description="Basic residues" evidence="1">
    <location>
        <begin position="1850"/>
        <end position="1861"/>
    </location>
</feature>
<feature type="compositionally biased region" description="Basic residues" evidence="1">
    <location>
        <begin position="1623"/>
        <end position="1635"/>
    </location>
</feature>
<feature type="compositionally biased region" description="Acidic residues" evidence="1">
    <location>
        <begin position="1081"/>
        <end position="1094"/>
    </location>
</feature>
<reference evidence="4" key="1">
    <citation type="submission" date="2022-11" db="UniProtKB">
        <authorList>
            <consortium name="WormBaseParasite"/>
        </authorList>
    </citation>
    <scope>IDENTIFICATION</scope>
</reference>
<dbReference type="SUPFAM" id="SSF49879">
    <property type="entry name" value="SMAD/FHA domain"/>
    <property type="match status" value="1"/>
</dbReference>
<feature type="compositionally biased region" description="Basic and acidic residues" evidence="1">
    <location>
        <begin position="798"/>
        <end position="818"/>
    </location>
</feature>
<name>A0A914W919_9BILA</name>